<evidence type="ECO:0000256" key="10">
    <source>
        <dbReference type="SAM" id="SignalP"/>
    </source>
</evidence>
<dbReference type="PROSITE" id="PS52016">
    <property type="entry name" value="TONB_DEPENDENT_REC_3"/>
    <property type="match status" value="1"/>
</dbReference>
<gene>
    <name evidence="13" type="ORF">SAMN05421740_10476</name>
</gene>
<feature type="domain" description="TonB-dependent receptor plug" evidence="12">
    <location>
        <begin position="119"/>
        <end position="230"/>
    </location>
</feature>
<dbReference type="SUPFAM" id="SSF56935">
    <property type="entry name" value="Porins"/>
    <property type="match status" value="1"/>
</dbReference>
<evidence type="ECO:0000259" key="12">
    <source>
        <dbReference type="Pfam" id="PF07715"/>
    </source>
</evidence>
<evidence type="ECO:0000256" key="7">
    <source>
        <dbReference type="ARBA" id="ARBA00023237"/>
    </source>
</evidence>
<dbReference type="InterPro" id="IPR036942">
    <property type="entry name" value="Beta-barrel_TonB_sf"/>
</dbReference>
<evidence type="ECO:0000256" key="5">
    <source>
        <dbReference type="ARBA" id="ARBA00023077"/>
    </source>
</evidence>
<protein>
    <submittedName>
        <fullName evidence="13">TonB-linked outer membrane protein, SusC/RagA family</fullName>
    </submittedName>
</protein>
<dbReference type="Pfam" id="PF13715">
    <property type="entry name" value="CarbopepD_reg_2"/>
    <property type="match status" value="1"/>
</dbReference>
<dbReference type="Pfam" id="PF00593">
    <property type="entry name" value="TonB_dep_Rec_b-barrel"/>
    <property type="match status" value="1"/>
</dbReference>
<dbReference type="OrthoDB" id="9768177at2"/>
<dbReference type="InterPro" id="IPR039426">
    <property type="entry name" value="TonB-dep_rcpt-like"/>
</dbReference>
<dbReference type="InterPro" id="IPR023997">
    <property type="entry name" value="TonB-dep_OMP_SusC/RagA_CS"/>
</dbReference>
<sequence length="1002" mass="109562">MMVKLRSMLAILLVFMGYVGHAQQKTITGTVYDAENQPLSGASVAVRGTNVNTLTNEAGQYSIVAATGQVLVFSYVGFQSEERTVDQSNTVNVTMAAAFSDLDEVVVVGYGTTSRAYLTGNVASVKSEDIANVPVPNFTQALQGRMSGVFVESSSGKVGEGVKVRIRGTTSVSGGNSPLYVIDGIPMTTSGTLGYSNPLTDINPNDIETFEVLKDASAAAIYGARGANGVVLITTKSGAAGRTKINASFQRGYSDPTRLKEWLNAEEYVELFLEAGENVDDREFVENRLNQYSGHSDWRTGETDTDWQDQAFNSDAGMHIVNLSATGGNEKTQFYFGGTLDKTKGILIRNDLEKISGRLNLTHHASDYFTLGANFALTRIETNRLPGDNAFSNPIQLVALAPITPVRDLNGELYDRPTTTYYNNLVDSENAQWGITSFRNISNAFGELKLSKNFKLRSEFGIDLLTQNQEQFFGSRTQSGESTDGYAASAWTRIFNYTTNNYLTYNTVVNDVHYIEAVGGMSFQKSAINYTNVTGEQFPTDDLRTIASAADITGGSSTLNDFSFLSYFARANYRFADKYLFTLSGRFDGSSRFGQNNKYGFFPAASAGWIVSGEDFFENNVMNFLKLKASYGLTGNAEIGNYDSFGLYGATSYGQEAGLSPSQIPNPDLEWEKTAQFDAGIEFGFFNNRLSGEVDYYHKATTDLLLNVPVPSTSGYLEQTQNIGEMSNKGVEVTLNGAIVQTDGFQWNSSINFARNVNRVEALGGGDILTPNSRFLNSVIVGQPIGVFYGAAYVGADPANGDALWYADEARTTTTNDHNAAARVVLGNPNPDWIAGFNNSFAYKGIDLSFLFQSVYGNQIYEGGGGYYAAAGDWFDNQSRDQLRRWQNPNDITDVPQARLGEGNGTQASSRYMSDGSYLRLKTLTIGYNFPTAWLQRLKVSSARVFLVGQNLLTFTDYKGWDPEVNTDYLGADNQSTNLYQGNDFYSAPQARTFSFGVNIGF</sequence>
<dbReference type="InterPro" id="IPR000531">
    <property type="entry name" value="Beta-barrel_TonB"/>
</dbReference>
<dbReference type="Proteomes" id="UP000198916">
    <property type="component" value="Unassembled WGS sequence"/>
</dbReference>
<keyword evidence="5 9" id="KW-0798">TonB box</keyword>
<evidence type="ECO:0000256" key="9">
    <source>
        <dbReference type="RuleBase" id="RU003357"/>
    </source>
</evidence>
<dbReference type="Gene3D" id="2.170.130.10">
    <property type="entry name" value="TonB-dependent receptor, plug domain"/>
    <property type="match status" value="1"/>
</dbReference>
<keyword evidence="6 8" id="KW-0472">Membrane</keyword>
<keyword evidence="3 8" id="KW-1134">Transmembrane beta strand</keyword>
<accession>A0A1H7NSM4</accession>
<name>A0A1H7NSM4_9SPHI</name>
<dbReference type="NCBIfam" id="TIGR04057">
    <property type="entry name" value="SusC_RagA_signa"/>
    <property type="match status" value="1"/>
</dbReference>
<evidence type="ECO:0000256" key="1">
    <source>
        <dbReference type="ARBA" id="ARBA00004571"/>
    </source>
</evidence>
<evidence type="ECO:0000256" key="2">
    <source>
        <dbReference type="ARBA" id="ARBA00022448"/>
    </source>
</evidence>
<keyword evidence="10" id="KW-0732">Signal</keyword>
<organism evidence="13 14">
    <name type="scientific">Parapedobacter koreensis</name>
    <dbReference type="NCBI Taxonomy" id="332977"/>
    <lineage>
        <taxon>Bacteria</taxon>
        <taxon>Pseudomonadati</taxon>
        <taxon>Bacteroidota</taxon>
        <taxon>Sphingobacteriia</taxon>
        <taxon>Sphingobacteriales</taxon>
        <taxon>Sphingobacteriaceae</taxon>
        <taxon>Parapedobacter</taxon>
    </lineage>
</organism>
<dbReference type="EMBL" id="FNZR01000004">
    <property type="protein sequence ID" value="SEL25987.1"/>
    <property type="molecule type" value="Genomic_DNA"/>
</dbReference>
<dbReference type="InterPro" id="IPR037066">
    <property type="entry name" value="Plug_dom_sf"/>
</dbReference>
<evidence type="ECO:0000313" key="14">
    <source>
        <dbReference type="Proteomes" id="UP000198916"/>
    </source>
</evidence>
<keyword evidence="2 8" id="KW-0813">Transport</keyword>
<dbReference type="NCBIfam" id="TIGR04056">
    <property type="entry name" value="OMP_RagA_SusC"/>
    <property type="match status" value="1"/>
</dbReference>
<dbReference type="AlphaFoldDB" id="A0A1H7NSM4"/>
<dbReference type="InterPro" id="IPR012910">
    <property type="entry name" value="Plug_dom"/>
</dbReference>
<dbReference type="STRING" id="332977.SAMN05421740_10476"/>
<dbReference type="Pfam" id="PF07715">
    <property type="entry name" value="Plug"/>
    <property type="match status" value="1"/>
</dbReference>
<dbReference type="InterPro" id="IPR023996">
    <property type="entry name" value="TonB-dep_OMP_SusC/RagA"/>
</dbReference>
<proteinExistence type="inferred from homology"/>
<dbReference type="Gene3D" id="2.40.170.20">
    <property type="entry name" value="TonB-dependent receptor, beta-barrel domain"/>
    <property type="match status" value="1"/>
</dbReference>
<dbReference type="InterPro" id="IPR008969">
    <property type="entry name" value="CarboxyPept-like_regulatory"/>
</dbReference>
<dbReference type="GO" id="GO:0009279">
    <property type="term" value="C:cell outer membrane"/>
    <property type="evidence" value="ECO:0007669"/>
    <property type="project" value="UniProtKB-SubCell"/>
</dbReference>
<evidence type="ECO:0000256" key="3">
    <source>
        <dbReference type="ARBA" id="ARBA00022452"/>
    </source>
</evidence>
<reference evidence="14" key="1">
    <citation type="submission" date="2016-10" db="EMBL/GenBank/DDBJ databases">
        <authorList>
            <person name="Varghese N."/>
            <person name="Submissions S."/>
        </authorList>
    </citation>
    <scope>NUCLEOTIDE SEQUENCE [LARGE SCALE GENOMIC DNA]</scope>
    <source>
        <strain evidence="14">Jip14</strain>
    </source>
</reference>
<comment type="similarity">
    <text evidence="8 9">Belongs to the TonB-dependent receptor family.</text>
</comment>
<keyword evidence="7 8" id="KW-0998">Cell outer membrane</keyword>
<feature type="chain" id="PRO_5011697411" evidence="10">
    <location>
        <begin position="23"/>
        <end position="1002"/>
    </location>
</feature>
<dbReference type="SUPFAM" id="SSF49464">
    <property type="entry name" value="Carboxypeptidase regulatory domain-like"/>
    <property type="match status" value="1"/>
</dbReference>
<evidence type="ECO:0000259" key="11">
    <source>
        <dbReference type="Pfam" id="PF00593"/>
    </source>
</evidence>
<evidence type="ECO:0000256" key="8">
    <source>
        <dbReference type="PROSITE-ProRule" id="PRU01360"/>
    </source>
</evidence>
<keyword evidence="4 8" id="KW-0812">Transmembrane</keyword>
<dbReference type="Gene3D" id="2.60.40.1120">
    <property type="entry name" value="Carboxypeptidase-like, regulatory domain"/>
    <property type="match status" value="1"/>
</dbReference>
<dbReference type="FunFam" id="2.170.130.10:FF:000008">
    <property type="entry name" value="SusC/RagA family TonB-linked outer membrane protein"/>
    <property type="match status" value="1"/>
</dbReference>
<feature type="signal peptide" evidence="10">
    <location>
        <begin position="1"/>
        <end position="22"/>
    </location>
</feature>
<keyword evidence="14" id="KW-1185">Reference proteome</keyword>
<evidence type="ECO:0000313" key="13">
    <source>
        <dbReference type="EMBL" id="SEL25987.1"/>
    </source>
</evidence>
<evidence type="ECO:0000256" key="6">
    <source>
        <dbReference type="ARBA" id="ARBA00023136"/>
    </source>
</evidence>
<comment type="subcellular location">
    <subcellularLocation>
        <location evidence="1 8">Cell outer membrane</location>
        <topology evidence="1 8">Multi-pass membrane protein</topology>
    </subcellularLocation>
</comment>
<feature type="domain" description="TonB-dependent receptor-like beta-barrel" evidence="11">
    <location>
        <begin position="412"/>
        <end position="952"/>
    </location>
</feature>
<evidence type="ECO:0000256" key="4">
    <source>
        <dbReference type="ARBA" id="ARBA00022692"/>
    </source>
</evidence>